<dbReference type="Gene3D" id="3.30.70.20">
    <property type="match status" value="1"/>
</dbReference>
<gene>
    <name evidence="6" type="ORF">SDC9_126437</name>
</gene>
<keyword evidence="2" id="KW-1003">Cell membrane</keyword>
<sequence length="380" mass="42509">MFIGIVAITILVGRIFCSWICPLGTLGELSAKGARKLGITQRELPPSIDKPARYLKYIVLFVIIFFTWRLGTLAWRDYDPWVAWMHLSAGWGEMVEKPWAFIILFGTVIIASFWIERFWCRYLCPLGALLAIGQKLSFVKVRRNDSTCIHCHLCHKTCPVNLDPESKDVEKSAECISCGQCTDKCPVEQTLYFGIGKKKLSSFAIGITGLLLFFAIYGGARISGMWMTYAPSTVEAQINPAGGIYGWMTLKQVAETVKLSEEKVIEIAELPAEIPRDVSLKNIEGVNDEELRASLEAYFEKQMKQPAVESAAPPLNPEEIKGSMTLGDVAKMYDLEAESILKEVGWPLDASPDKPLKELAAEYQMEVSVIREAVKKLLQE</sequence>
<dbReference type="PROSITE" id="PS00198">
    <property type="entry name" value="4FE4S_FER_1"/>
    <property type="match status" value="1"/>
</dbReference>
<dbReference type="PANTHER" id="PTHR30224:SF4">
    <property type="entry name" value="ELECTRON TRANSPORT PROTEIN YCCM-RELATED"/>
    <property type="match status" value="1"/>
</dbReference>
<dbReference type="InterPro" id="IPR052378">
    <property type="entry name" value="NosR_regulator"/>
</dbReference>
<feature type="domain" description="4Fe-4S ferredoxin-type" evidence="5">
    <location>
        <begin position="165"/>
        <end position="196"/>
    </location>
</feature>
<proteinExistence type="predicted"/>
<feature type="transmembrane region" description="Helical" evidence="4">
    <location>
        <begin position="6"/>
        <end position="26"/>
    </location>
</feature>
<evidence type="ECO:0000256" key="2">
    <source>
        <dbReference type="ARBA" id="ARBA00022475"/>
    </source>
</evidence>
<evidence type="ECO:0000259" key="5">
    <source>
        <dbReference type="PROSITE" id="PS51379"/>
    </source>
</evidence>
<feature type="domain" description="4Fe-4S ferredoxin-type" evidence="5">
    <location>
        <begin position="139"/>
        <end position="161"/>
    </location>
</feature>
<accession>A0A645CR86</accession>
<dbReference type="AlphaFoldDB" id="A0A645CR86"/>
<dbReference type="SUPFAM" id="SSF54862">
    <property type="entry name" value="4Fe-4S ferredoxins"/>
    <property type="match status" value="1"/>
</dbReference>
<evidence type="ECO:0000313" key="6">
    <source>
        <dbReference type="EMBL" id="MPM79404.1"/>
    </source>
</evidence>
<dbReference type="PANTHER" id="PTHR30224">
    <property type="entry name" value="ELECTRON TRANSPORT PROTEIN"/>
    <property type="match status" value="1"/>
</dbReference>
<feature type="transmembrane region" description="Helical" evidence="4">
    <location>
        <begin position="57"/>
        <end position="78"/>
    </location>
</feature>
<dbReference type="GO" id="GO:0005886">
    <property type="term" value="C:plasma membrane"/>
    <property type="evidence" value="ECO:0007669"/>
    <property type="project" value="UniProtKB-SubCell"/>
</dbReference>
<protein>
    <recommendedName>
        <fullName evidence="5">4Fe-4S ferredoxin-type domain-containing protein</fullName>
    </recommendedName>
</protein>
<keyword evidence="4" id="KW-1133">Transmembrane helix</keyword>
<organism evidence="6">
    <name type="scientific">bioreactor metagenome</name>
    <dbReference type="NCBI Taxonomy" id="1076179"/>
    <lineage>
        <taxon>unclassified sequences</taxon>
        <taxon>metagenomes</taxon>
        <taxon>ecological metagenomes</taxon>
    </lineage>
</organism>
<dbReference type="InterPro" id="IPR017896">
    <property type="entry name" value="4Fe4S_Fe-S-bd"/>
</dbReference>
<evidence type="ECO:0000256" key="1">
    <source>
        <dbReference type="ARBA" id="ARBA00004236"/>
    </source>
</evidence>
<comment type="subcellular location">
    <subcellularLocation>
        <location evidence="1">Cell membrane</location>
    </subcellularLocation>
</comment>
<name>A0A645CR86_9ZZZZ</name>
<dbReference type="InterPro" id="IPR017900">
    <property type="entry name" value="4Fe4S_Fe_S_CS"/>
</dbReference>
<comment type="caution">
    <text evidence="6">The sequence shown here is derived from an EMBL/GenBank/DDBJ whole genome shotgun (WGS) entry which is preliminary data.</text>
</comment>
<dbReference type="Pfam" id="PF12801">
    <property type="entry name" value="Fer4_5"/>
    <property type="match status" value="2"/>
</dbReference>
<feature type="transmembrane region" description="Helical" evidence="4">
    <location>
        <begin position="98"/>
        <end position="115"/>
    </location>
</feature>
<keyword evidence="4" id="KW-0812">Transmembrane</keyword>
<keyword evidence="3 4" id="KW-0472">Membrane</keyword>
<reference evidence="6" key="1">
    <citation type="submission" date="2019-08" db="EMBL/GenBank/DDBJ databases">
        <authorList>
            <person name="Kucharzyk K."/>
            <person name="Murdoch R.W."/>
            <person name="Higgins S."/>
            <person name="Loffler F."/>
        </authorList>
    </citation>
    <scope>NUCLEOTIDE SEQUENCE</scope>
</reference>
<dbReference type="PROSITE" id="PS51379">
    <property type="entry name" value="4FE4S_FER_2"/>
    <property type="match status" value="2"/>
</dbReference>
<evidence type="ECO:0000256" key="4">
    <source>
        <dbReference type="SAM" id="Phobius"/>
    </source>
</evidence>
<dbReference type="Pfam" id="PF13237">
    <property type="entry name" value="Fer4_10"/>
    <property type="match status" value="1"/>
</dbReference>
<dbReference type="EMBL" id="VSSQ01029320">
    <property type="protein sequence ID" value="MPM79404.1"/>
    <property type="molecule type" value="Genomic_DNA"/>
</dbReference>
<feature type="transmembrane region" description="Helical" evidence="4">
    <location>
        <begin position="200"/>
        <end position="220"/>
    </location>
</feature>
<evidence type="ECO:0000256" key="3">
    <source>
        <dbReference type="ARBA" id="ARBA00023136"/>
    </source>
</evidence>